<evidence type="ECO:0000259" key="6">
    <source>
        <dbReference type="Pfam" id="PF04932"/>
    </source>
</evidence>
<feature type="transmembrane region" description="Helical" evidence="5">
    <location>
        <begin position="70"/>
        <end position="90"/>
    </location>
</feature>
<feature type="transmembrane region" description="Helical" evidence="5">
    <location>
        <begin position="332"/>
        <end position="356"/>
    </location>
</feature>
<feature type="transmembrane region" description="Helical" evidence="5">
    <location>
        <begin position="124"/>
        <end position="142"/>
    </location>
</feature>
<evidence type="ECO:0000256" key="2">
    <source>
        <dbReference type="ARBA" id="ARBA00022692"/>
    </source>
</evidence>
<evidence type="ECO:0000256" key="1">
    <source>
        <dbReference type="ARBA" id="ARBA00004141"/>
    </source>
</evidence>
<dbReference type="GO" id="GO:0016020">
    <property type="term" value="C:membrane"/>
    <property type="evidence" value="ECO:0007669"/>
    <property type="project" value="UniProtKB-SubCell"/>
</dbReference>
<dbReference type="PANTHER" id="PTHR37422">
    <property type="entry name" value="TEICHURONIC ACID BIOSYNTHESIS PROTEIN TUAE"/>
    <property type="match status" value="1"/>
</dbReference>
<feature type="transmembrane region" description="Helical" evidence="5">
    <location>
        <begin position="154"/>
        <end position="177"/>
    </location>
</feature>
<gene>
    <name evidence="7" type="ORF">SAMN05216552_1002233</name>
</gene>
<keyword evidence="7" id="KW-0436">Ligase</keyword>
<evidence type="ECO:0000256" key="5">
    <source>
        <dbReference type="SAM" id="Phobius"/>
    </source>
</evidence>
<keyword evidence="4 5" id="KW-0472">Membrane</keyword>
<reference evidence="8" key="1">
    <citation type="submission" date="2016-10" db="EMBL/GenBank/DDBJ databases">
        <authorList>
            <person name="Varghese N."/>
            <person name="Submissions S."/>
        </authorList>
    </citation>
    <scope>NUCLEOTIDE SEQUENCE [LARGE SCALE GENOMIC DNA]</scope>
    <source>
        <strain evidence="8">CGMCC 1.11014</strain>
    </source>
</reference>
<keyword evidence="8" id="KW-1185">Reference proteome</keyword>
<sequence>MNNTFTKKNILQNNALSYPSYLIHSLVFLLPCLALVTKSGVSLAGFGFLLAGMLCWRAAKAPLVRHLTEIRWVLTALLLSFAFALAGMLWHPELHLRALEKPARMAFSVTVLLAVLAVRPGRKALWWGLIAGAMAGAVFICYQRWSLGIERPGGLINAITFGDIQLCMGMMCLAGVLDFKGRQAVWPALGALAGLLGSVATGTRGGWIAILFAAVLFVKYGHFLRARAAKALAVAALALMVSTYFIDQTGARERLEQGVTEVKTYFDGGNAYTNVGVRLELWKGALMLAERHPWRISTTGEIEAELAEEVRAGRLQSFVLEAEHFHNDILQVLVYGGVPGLLVWLGTLIAPFLFFARILKTHESASPAVTAPALAGLLLVIGYFSFGLTEVIYWSIMSTMFYAQMLFLLMGLCLNARDEGDAA</sequence>
<organism evidence="7 8">
    <name type="scientific">Pseudoduganella namucuonensis</name>
    <dbReference type="NCBI Taxonomy" id="1035707"/>
    <lineage>
        <taxon>Bacteria</taxon>
        <taxon>Pseudomonadati</taxon>
        <taxon>Pseudomonadota</taxon>
        <taxon>Betaproteobacteria</taxon>
        <taxon>Burkholderiales</taxon>
        <taxon>Oxalobacteraceae</taxon>
        <taxon>Telluria group</taxon>
        <taxon>Pseudoduganella</taxon>
    </lineage>
</organism>
<evidence type="ECO:0000256" key="3">
    <source>
        <dbReference type="ARBA" id="ARBA00022989"/>
    </source>
</evidence>
<feature type="transmembrane region" description="Helical" evidence="5">
    <location>
        <begin position="102"/>
        <end position="118"/>
    </location>
</feature>
<protein>
    <submittedName>
        <fullName evidence="7">O-antigen ligase</fullName>
    </submittedName>
</protein>
<feature type="transmembrane region" description="Helical" evidence="5">
    <location>
        <begin position="189"/>
        <end position="216"/>
    </location>
</feature>
<dbReference type="STRING" id="1035707.SAMN05216552_1002233"/>
<proteinExistence type="predicted"/>
<accession>A0A1I7FRE2</accession>
<feature type="transmembrane region" description="Helical" evidence="5">
    <location>
        <begin position="392"/>
        <end position="414"/>
    </location>
</feature>
<feature type="transmembrane region" description="Helical" evidence="5">
    <location>
        <begin position="368"/>
        <end position="386"/>
    </location>
</feature>
<name>A0A1I7FRE2_9BURK</name>
<dbReference type="Pfam" id="PF04932">
    <property type="entry name" value="Wzy_C"/>
    <property type="match status" value="1"/>
</dbReference>
<dbReference type="AlphaFoldDB" id="A0A1I7FRE2"/>
<dbReference type="EMBL" id="FPBO01000002">
    <property type="protein sequence ID" value="SFU38718.1"/>
    <property type="molecule type" value="Genomic_DNA"/>
</dbReference>
<feature type="domain" description="O-antigen ligase-related" evidence="6">
    <location>
        <begin position="190"/>
        <end position="345"/>
    </location>
</feature>
<keyword evidence="2 5" id="KW-0812">Transmembrane</keyword>
<dbReference type="InterPro" id="IPR007016">
    <property type="entry name" value="O-antigen_ligase-rel_domated"/>
</dbReference>
<evidence type="ECO:0000313" key="7">
    <source>
        <dbReference type="EMBL" id="SFU38718.1"/>
    </source>
</evidence>
<comment type="subcellular location">
    <subcellularLocation>
        <location evidence="1">Membrane</location>
        <topology evidence="1">Multi-pass membrane protein</topology>
    </subcellularLocation>
</comment>
<dbReference type="PANTHER" id="PTHR37422:SF17">
    <property type="entry name" value="O-ANTIGEN LIGASE"/>
    <property type="match status" value="1"/>
</dbReference>
<dbReference type="OrthoDB" id="8576060at2"/>
<dbReference type="Proteomes" id="UP000199391">
    <property type="component" value="Unassembled WGS sequence"/>
</dbReference>
<feature type="transmembrane region" description="Helical" evidence="5">
    <location>
        <begin position="21"/>
        <end position="50"/>
    </location>
</feature>
<evidence type="ECO:0000256" key="4">
    <source>
        <dbReference type="ARBA" id="ARBA00023136"/>
    </source>
</evidence>
<keyword evidence="3 5" id="KW-1133">Transmembrane helix</keyword>
<dbReference type="GO" id="GO:0016874">
    <property type="term" value="F:ligase activity"/>
    <property type="evidence" value="ECO:0007669"/>
    <property type="project" value="UniProtKB-KW"/>
</dbReference>
<evidence type="ECO:0000313" key="8">
    <source>
        <dbReference type="Proteomes" id="UP000199391"/>
    </source>
</evidence>
<dbReference type="InterPro" id="IPR051533">
    <property type="entry name" value="WaaL-like"/>
</dbReference>